<protein>
    <submittedName>
        <fullName evidence="1">Uncharacterized protein</fullName>
    </submittedName>
</protein>
<evidence type="ECO:0000313" key="1">
    <source>
        <dbReference type="EMBL" id="KAF7828843.1"/>
    </source>
</evidence>
<accession>A0A834WPQ8</accession>
<sequence>MVEVVKDCDLGSMQRGARGTKDMIISEGEPRVTNH</sequence>
<dbReference type="AlphaFoldDB" id="A0A834WPQ8"/>
<proteinExistence type="predicted"/>
<gene>
    <name evidence="1" type="ORF">G2W53_020007</name>
</gene>
<dbReference type="EMBL" id="JAAIUW010000006">
    <property type="protein sequence ID" value="KAF7828843.1"/>
    <property type="molecule type" value="Genomic_DNA"/>
</dbReference>
<keyword evidence="2" id="KW-1185">Reference proteome</keyword>
<name>A0A834WPQ8_9FABA</name>
<reference evidence="1" key="1">
    <citation type="submission" date="2020-09" db="EMBL/GenBank/DDBJ databases">
        <title>Genome-Enabled Discovery of Anthraquinone Biosynthesis in Senna tora.</title>
        <authorList>
            <person name="Kang S.-H."/>
            <person name="Pandey R.P."/>
            <person name="Lee C.-M."/>
            <person name="Sim J.-S."/>
            <person name="Jeong J.-T."/>
            <person name="Choi B.-S."/>
            <person name="Jung M."/>
            <person name="Ginzburg D."/>
            <person name="Zhao K."/>
            <person name="Won S.Y."/>
            <person name="Oh T.-J."/>
            <person name="Yu Y."/>
            <person name="Kim N.-H."/>
            <person name="Lee O.R."/>
            <person name="Lee T.-H."/>
            <person name="Bashyal P."/>
            <person name="Kim T.-S."/>
            <person name="Lee W.-H."/>
            <person name="Kawkins C."/>
            <person name="Kim C.-K."/>
            <person name="Kim J.S."/>
            <person name="Ahn B.O."/>
            <person name="Rhee S.Y."/>
            <person name="Sohng J.K."/>
        </authorList>
    </citation>
    <scope>NUCLEOTIDE SEQUENCE</scope>
    <source>
        <tissue evidence="1">Leaf</tissue>
    </source>
</reference>
<organism evidence="1 2">
    <name type="scientific">Senna tora</name>
    <dbReference type="NCBI Taxonomy" id="362788"/>
    <lineage>
        <taxon>Eukaryota</taxon>
        <taxon>Viridiplantae</taxon>
        <taxon>Streptophyta</taxon>
        <taxon>Embryophyta</taxon>
        <taxon>Tracheophyta</taxon>
        <taxon>Spermatophyta</taxon>
        <taxon>Magnoliopsida</taxon>
        <taxon>eudicotyledons</taxon>
        <taxon>Gunneridae</taxon>
        <taxon>Pentapetalae</taxon>
        <taxon>rosids</taxon>
        <taxon>fabids</taxon>
        <taxon>Fabales</taxon>
        <taxon>Fabaceae</taxon>
        <taxon>Caesalpinioideae</taxon>
        <taxon>Cassia clade</taxon>
        <taxon>Senna</taxon>
    </lineage>
</organism>
<evidence type="ECO:0000313" key="2">
    <source>
        <dbReference type="Proteomes" id="UP000634136"/>
    </source>
</evidence>
<comment type="caution">
    <text evidence="1">The sequence shown here is derived from an EMBL/GenBank/DDBJ whole genome shotgun (WGS) entry which is preliminary data.</text>
</comment>
<dbReference type="Proteomes" id="UP000634136">
    <property type="component" value="Unassembled WGS sequence"/>
</dbReference>